<dbReference type="Pfam" id="PF00654">
    <property type="entry name" value="Voltage_CLC"/>
    <property type="match status" value="1"/>
</dbReference>
<name>A0A7I9VKU9_9BACT</name>
<evidence type="ECO:0000256" key="9">
    <source>
        <dbReference type="ARBA" id="ARBA00023303"/>
    </source>
</evidence>
<feature type="transmembrane region" description="Helical" evidence="11">
    <location>
        <begin position="388"/>
        <end position="414"/>
    </location>
</feature>
<dbReference type="AlphaFoldDB" id="A0A7I9VKU9"/>
<keyword evidence="5" id="KW-0406">Ion transport</keyword>
<dbReference type="InterPro" id="IPR014743">
    <property type="entry name" value="Cl-channel_core"/>
</dbReference>
<evidence type="ECO:0000256" key="1">
    <source>
        <dbReference type="ARBA" id="ARBA00004141"/>
    </source>
</evidence>
<evidence type="ECO:0000256" key="4">
    <source>
        <dbReference type="ARBA" id="ARBA00022989"/>
    </source>
</evidence>
<dbReference type="GO" id="GO:0005254">
    <property type="term" value="F:chloride channel activity"/>
    <property type="evidence" value="ECO:0007669"/>
    <property type="project" value="UniProtKB-KW"/>
</dbReference>
<keyword evidence="7" id="KW-0869">Chloride channel</keyword>
<dbReference type="EMBL" id="BJTG01000004">
    <property type="protein sequence ID" value="GEJ57032.1"/>
    <property type="molecule type" value="Genomic_DNA"/>
</dbReference>
<evidence type="ECO:0000256" key="5">
    <source>
        <dbReference type="ARBA" id="ARBA00023065"/>
    </source>
</evidence>
<feature type="transmembrane region" description="Helical" evidence="11">
    <location>
        <begin position="218"/>
        <end position="236"/>
    </location>
</feature>
<dbReference type="SMART" id="SM00116">
    <property type="entry name" value="CBS"/>
    <property type="match status" value="2"/>
</dbReference>
<keyword evidence="8" id="KW-0868">Chloride</keyword>
<accession>A0A7I9VKU9</accession>
<feature type="transmembrane region" description="Helical" evidence="11">
    <location>
        <begin position="86"/>
        <end position="107"/>
    </location>
</feature>
<gene>
    <name evidence="13" type="ORF">AMYX_17730</name>
</gene>
<dbReference type="Proteomes" id="UP000503640">
    <property type="component" value="Unassembled WGS sequence"/>
</dbReference>
<dbReference type="CDD" id="cd02205">
    <property type="entry name" value="CBS_pair_SF"/>
    <property type="match status" value="1"/>
</dbReference>
<evidence type="ECO:0000313" key="14">
    <source>
        <dbReference type="Proteomes" id="UP000503640"/>
    </source>
</evidence>
<feature type="domain" description="CBS" evidence="12">
    <location>
        <begin position="541"/>
        <end position="593"/>
    </location>
</feature>
<protein>
    <submittedName>
        <fullName evidence="13">Chloride channel protein</fullName>
    </submittedName>
</protein>
<reference evidence="14" key="1">
    <citation type="journal article" date="2020" name="Appl. Environ. Microbiol.">
        <title>Diazotrophic Anaeromyxobacter Isolates from Soils.</title>
        <authorList>
            <person name="Masuda Y."/>
            <person name="Yamanaka H."/>
            <person name="Xu Z.X."/>
            <person name="Shiratori Y."/>
            <person name="Aono T."/>
            <person name="Amachi S."/>
            <person name="Senoo K."/>
            <person name="Itoh H."/>
        </authorList>
    </citation>
    <scope>NUCLEOTIDE SEQUENCE [LARGE SCALE GENOMIC DNA]</scope>
    <source>
        <strain evidence="14">R267</strain>
    </source>
</reference>
<feature type="transmembrane region" description="Helical" evidence="11">
    <location>
        <begin position="358"/>
        <end position="376"/>
    </location>
</feature>
<sequence>MFRRDTRTPDDPANGTAAEQPVFYRSVREFLGQLPGVAQRFWLLVVATGVISGLGAVALLELLALVKRLAWDGGPTFLAAFQHASPARRVIVPTLGGLLVLLAMLGVKRRLGGHGTSGIIEAIWVHQGRLQLGRALLRGALAIVSVGMGASLGREGALLQTGAAAGSWLADRFGVTRRQARLLVACGAASGLAAAYNVPIGGALFGLEVLLGSFALELFGPVVVSCVTATIIARIAQGPSPSYVIPAYELMRPREVLVGLLLAPVLGLAAAVFVKVMGWVEVQLYRVKPGPARLLPPLAMALLGLVAVRFPDLLGNGYDTVKSALLGEVPLALLLALPFLKLAASALCAGAGVPGGLFTPSLFYGALLGGGLGELLQRAFPSLHAAPGAFALVGMAGVLAGTTHAAVSAVLIIFELTGDYGVILPLMLSSAVAAATSRAIEPDSLYTAPLQRRGVKLPELPRPEWLRATPVSALLSRDAERCGPETPFRTLLPRLLALPPGHDLYVVGPGGELLGILALDALKGTISDEALLSMIVAADVMDEGAAPITSHMTLAEVAARFAEADLERLPVVDDQHRLIGTVSKRDLLKHGRF</sequence>
<dbReference type="PANTHER" id="PTHR43427:SF6">
    <property type="entry name" value="CHLORIDE CHANNEL PROTEIN CLC-E"/>
    <property type="match status" value="1"/>
</dbReference>
<dbReference type="PROSITE" id="PS51371">
    <property type="entry name" value="CBS"/>
    <property type="match status" value="1"/>
</dbReference>
<keyword evidence="9" id="KW-0407">Ion channel</keyword>
<keyword evidence="14" id="KW-1185">Reference proteome</keyword>
<evidence type="ECO:0000256" key="8">
    <source>
        <dbReference type="ARBA" id="ARBA00023214"/>
    </source>
</evidence>
<feature type="transmembrane region" description="Helical" evidence="11">
    <location>
        <begin position="256"/>
        <end position="274"/>
    </location>
</feature>
<dbReference type="PANTHER" id="PTHR43427">
    <property type="entry name" value="CHLORIDE CHANNEL PROTEIN CLC-E"/>
    <property type="match status" value="1"/>
</dbReference>
<keyword evidence="4 11" id="KW-1133">Transmembrane helix</keyword>
<evidence type="ECO:0000256" key="3">
    <source>
        <dbReference type="ARBA" id="ARBA00022692"/>
    </source>
</evidence>
<evidence type="ECO:0000256" key="7">
    <source>
        <dbReference type="ARBA" id="ARBA00023173"/>
    </source>
</evidence>
<keyword evidence="6 11" id="KW-0472">Membrane</keyword>
<keyword evidence="3 11" id="KW-0812">Transmembrane</keyword>
<dbReference type="InterPro" id="IPR000644">
    <property type="entry name" value="CBS_dom"/>
</dbReference>
<feature type="transmembrane region" description="Helical" evidence="11">
    <location>
        <begin position="331"/>
        <end position="352"/>
    </location>
</feature>
<dbReference type="Gene3D" id="3.10.580.10">
    <property type="entry name" value="CBS-domain"/>
    <property type="match status" value="1"/>
</dbReference>
<evidence type="ECO:0000256" key="6">
    <source>
        <dbReference type="ARBA" id="ARBA00023136"/>
    </source>
</evidence>
<proteinExistence type="predicted"/>
<feature type="transmembrane region" description="Helical" evidence="11">
    <location>
        <begin position="182"/>
        <end position="206"/>
    </location>
</feature>
<dbReference type="SUPFAM" id="SSF54631">
    <property type="entry name" value="CBS-domain pair"/>
    <property type="match status" value="1"/>
</dbReference>
<keyword evidence="10" id="KW-0129">CBS domain</keyword>
<evidence type="ECO:0000256" key="2">
    <source>
        <dbReference type="ARBA" id="ARBA00022448"/>
    </source>
</evidence>
<dbReference type="PRINTS" id="PR00762">
    <property type="entry name" value="CLCHANNEL"/>
</dbReference>
<evidence type="ECO:0000256" key="11">
    <source>
        <dbReference type="SAM" id="Phobius"/>
    </source>
</evidence>
<dbReference type="GO" id="GO:0034707">
    <property type="term" value="C:chloride channel complex"/>
    <property type="evidence" value="ECO:0007669"/>
    <property type="project" value="UniProtKB-KW"/>
</dbReference>
<organism evidence="13 14">
    <name type="scientific">Anaeromyxobacter diazotrophicus</name>
    <dbReference type="NCBI Taxonomy" id="2590199"/>
    <lineage>
        <taxon>Bacteria</taxon>
        <taxon>Pseudomonadati</taxon>
        <taxon>Myxococcota</taxon>
        <taxon>Myxococcia</taxon>
        <taxon>Myxococcales</taxon>
        <taxon>Cystobacterineae</taxon>
        <taxon>Anaeromyxobacteraceae</taxon>
        <taxon>Anaeromyxobacter</taxon>
    </lineage>
</organism>
<evidence type="ECO:0000259" key="12">
    <source>
        <dbReference type="PROSITE" id="PS51371"/>
    </source>
</evidence>
<dbReference type="Pfam" id="PF00571">
    <property type="entry name" value="CBS"/>
    <property type="match status" value="1"/>
</dbReference>
<dbReference type="Gene3D" id="1.10.3080.10">
    <property type="entry name" value="Clc chloride channel"/>
    <property type="match status" value="1"/>
</dbReference>
<feature type="transmembrane region" description="Helical" evidence="11">
    <location>
        <begin position="41"/>
        <end position="66"/>
    </location>
</feature>
<dbReference type="InterPro" id="IPR050368">
    <property type="entry name" value="ClC-type_chloride_channel"/>
</dbReference>
<dbReference type="InterPro" id="IPR046342">
    <property type="entry name" value="CBS_dom_sf"/>
</dbReference>
<comment type="subcellular location">
    <subcellularLocation>
        <location evidence="1">Membrane</location>
        <topology evidence="1">Multi-pass membrane protein</topology>
    </subcellularLocation>
</comment>
<dbReference type="SUPFAM" id="SSF81340">
    <property type="entry name" value="Clc chloride channel"/>
    <property type="match status" value="1"/>
</dbReference>
<feature type="transmembrane region" description="Helical" evidence="11">
    <location>
        <begin position="294"/>
        <end position="310"/>
    </location>
</feature>
<evidence type="ECO:0000256" key="10">
    <source>
        <dbReference type="PROSITE-ProRule" id="PRU00703"/>
    </source>
</evidence>
<keyword evidence="2" id="KW-0813">Transport</keyword>
<evidence type="ECO:0000313" key="13">
    <source>
        <dbReference type="EMBL" id="GEJ57032.1"/>
    </source>
</evidence>
<comment type="caution">
    <text evidence="13">The sequence shown here is derived from an EMBL/GenBank/DDBJ whole genome shotgun (WGS) entry which is preliminary data.</text>
</comment>
<dbReference type="InterPro" id="IPR001807">
    <property type="entry name" value="ClC"/>
</dbReference>
<dbReference type="CDD" id="cd00400">
    <property type="entry name" value="Voltage_gated_ClC"/>
    <property type="match status" value="1"/>
</dbReference>